<evidence type="ECO:0000313" key="1">
    <source>
        <dbReference type="EMBL" id="MCC9631152.1"/>
    </source>
</evidence>
<proteinExistence type="predicted"/>
<dbReference type="AlphaFoldDB" id="A0A9X1SIE1"/>
<protein>
    <submittedName>
        <fullName evidence="1">FixH family protein</fullName>
    </submittedName>
</protein>
<sequence>MKSLSLTTFVLLLAVGCGSSDPNMIPISGSVSYQGKPITDGVVRFVPAENSSAPVRVAQVIDGSYELAGRFSLMPGTYQIQIEGFEGEDLPLSEAGQQASQRKQILPAQYNAKSKLEPLTVSQGDRAQQKDFELN</sequence>
<comment type="caution">
    <text evidence="1">The sequence shown here is derived from an EMBL/GenBank/DDBJ whole genome shotgun (WGS) entry which is preliminary data.</text>
</comment>
<dbReference type="Proteomes" id="UP001139103">
    <property type="component" value="Unassembled WGS sequence"/>
</dbReference>
<name>A0A9X1SIE1_9BACT</name>
<gene>
    <name evidence="1" type="ORF">LOC68_22395</name>
</gene>
<evidence type="ECO:0000313" key="2">
    <source>
        <dbReference type="Proteomes" id="UP001139103"/>
    </source>
</evidence>
<accession>A0A9X1SIE1</accession>
<dbReference type="PROSITE" id="PS51257">
    <property type="entry name" value="PROKAR_LIPOPROTEIN"/>
    <property type="match status" value="1"/>
</dbReference>
<reference evidence="1" key="1">
    <citation type="submission" date="2021-11" db="EMBL/GenBank/DDBJ databases">
        <title>Genome sequence.</title>
        <authorList>
            <person name="Sun Q."/>
        </authorList>
    </citation>
    <scope>NUCLEOTIDE SEQUENCE</scope>
    <source>
        <strain evidence="1">JC732</strain>
    </source>
</reference>
<dbReference type="RefSeq" id="WP_230222877.1">
    <property type="nucleotide sequence ID" value="NZ_JAJKFT010000010.1"/>
</dbReference>
<dbReference type="EMBL" id="JAJKFT010000010">
    <property type="protein sequence ID" value="MCC9631152.1"/>
    <property type="molecule type" value="Genomic_DNA"/>
</dbReference>
<organism evidence="1 2">
    <name type="scientific">Blastopirellula sediminis</name>
    <dbReference type="NCBI Taxonomy" id="2894196"/>
    <lineage>
        <taxon>Bacteria</taxon>
        <taxon>Pseudomonadati</taxon>
        <taxon>Planctomycetota</taxon>
        <taxon>Planctomycetia</taxon>
        <taxon>Pirellulales</taxon>
        <taxon>Pirellulaceae</taxon>
        <taxon>Blastopirellula</taxon>
    </lineage>
</organism>
<keyword evidence="2" id="KW-1185">Reference proteome</keyword>